<dbReference type="GO" id="GO:0016787">
    <property type="term" value="F:hydrolase activity"/>
    <property type="evidence" value="ECO:0007669"/>
    <property type="project" value="UniProtKB-KW"/>
</dbReference>
<dbReference type="PANTHER" id="PTHR43329">
    <property type="entry name" value="EPOXIDE HYDROLASE"/>
    <property type="match status" value="1"/>
</dbReference>
<dbReference type="RefSeq" id="WP_350241282.1">
    <property type="nucleotide sequence ID" value="NZ_CP158297.1"/>
</dbReference>
<sequence length="286" mass="32114">MTHQAWTHHEAVINHVRLHYVQAGPEDGPLVVLLHGFPEFWYSWRHQLPALAAAGFRVVAPDLRGYNRSEKPPGVAAYRLRQLVADVRALIVHLGSPTAALVGHDWGGVIAWAAAMRHPEVVSRLAILNAPHPGAYRRELRRNPAQWRRSWYVLAVQLPVVPDALGRLLRVRIGALLRRSSVRPDAFTDEDVRAYIHALGQPGALTASLNYYRALLRFPGDMPLMPIPARTLVIWGAQDVALVPQLSEGLDRWVPHVQVERLPQASHWVQHDAPEVVSRLLIDFLT</sequence>
<dbReference type="InterPro" id="IPR000073">
    <property type="entry name" value="AB_hydrolase_1"/>
</dbReference>
<name>A0AAU7U582_9DEIO</name>
<dbReference type="SUPFAM" id="SSF53474">
    <property type="entry name" value="alpha/beta-Hydrolases"/>
    <property type="match status" value="1"/>
</dbReference>
<dbReference type="InterPro" id="IPR029058">
    <property type="entry name" value="AB_hydrolase_fold"/>
</dbReference>
<dbReference type="AlphaFoldDB" id="A0AAU7U582"/>
<protein>
    <submittedName>
        <fullName evidence="3">Alpha/beta hydrolase</fullName>
    </submittedName>
</protein>
<dbReference type="InterPro" id="IPR000639">
    <property type="entry name" value="Epox_hydrolase-like"/>
</dbReference>
<keyword evidence="1 3" id="KW-0378">Hydrolase</keyword>
<proteinExistence type="predicted"/>
<keyword evidence="3" id="KW-0614">Plasmid</keyword>
<evidence type="ECO:0000313" key="3">
    <source>
        <dbReference type="EMBL" id="XBV83648.1"/>
    </source>
</evidence>
<dbReference type="EMBL" id="CP158297">
    <property type="protein sequence ID" value="XBV83648.1"/>
    <property type="molecule type" value="Genomic_DNA"/>
</dbReference>
<dbReference type="PRINTS" id="PR00111">
    <property type="entry name" value="ABHYDROLASE"/>
</dbReference>
<dbReference type="PRINTS" id="PR00412">
    <property type="entry name" value="EPOXHYDRLASE"/>
</dbReference>
<dbReference type="KEGG" id="dsc:ABOD76_02885"/>
<gene>
    <name evidence="3" type="ORF">ABOD76_02885</name>
</gene>
<feature type="domain" description="AB hydrolase-1" evidence="2">
    <location>
        <begin position="29"/>
        <end position="274"/>
    </location>
</feature>
<reference evidence="3" key="1">
    <citation type="submission" date="2024-06" db="EMBL/GenBank/DDBJ databases">
        <title>Draft Genome Sequence of Deinococcus sonorensis Type Strain KR-87, a Biofilm Producing Representative of the Genus Deinococcus.</title>
        <authorList>
            <person name="Boren L.S."/>
            <person name="Grosso R.A."/>
            <person name="Hugenberg-Cox A.N."/>
            <person name="Hill J.T.E."/>
            <person name="Albert C.M."/>
            <person name="Tuohy J.M."/>
        </authorList>
    </citation>
    <scope>NUCLEOTIDE SEQUENCE</scope>
    <source>
        <strain evidence="3">KR-87</strain>
        <plasmid evidence="3">pDson01</plasmid>
    </source>
</reference>
<organism evidence="3">
    <name type="scientific">Deinococcus sonorensis KR-87</name>
    <dbReference type="NCBI Taxonomy" id="694439"/>
    <lineage>
        <taxon>Bacteria</taxon>
        <taxon>Thermotogati</taxon>
        <taxon>Deinococcota</taxon>
        <taxon>Deinococci</taxon>
        <taxon>Deinococcales</taxon>
        <taxon>Deinococcaceae</taxon>
        <taxon>Deinococcus</taxon>
    </lineage>
</organism>
<evidence type="ECO:0000256" key="1">
    <source>
        <dbReference type="ARBA" id="ARBA00022801"/>
    </source>
</evidence>
<geneLocation type="plasmid" evidence="3">
    <name>pDson01</name>
</geneLocation>
<dbReference type="Pfam" id="PF00561">
    <property type="entry name" value="Abhydrolase_1"/>
    <property type="match status" value="1"/>
</dbReference>
<evidence type="ECO:0000259" key="2">
    <source>
        <dbReference type="Pfam" id="PF00561"/>
    </source>
</evidence>
<accession>A0AAU7U582</accession>
<dbReference type="Gene3D" id="3.40.50.1820">
    <property type="entry name" value="alpha/beta hydrolase"/>
    <property type="match status" value="1"/>
</dbReference>